<gene>
    <name evidence="2" type="ORF">BG011_008410</name>
</gene>
<comment type="caution">
    <text evidence="2">The sequence shown here is derived from an EMBL/GenBank/DDBJ whole genome shotgun (WGS) entry which is preliminary data.</text>
</comment>
<feature type="compositionally biased region" description="Low complexity" evidence="1">
    <location>
        <begin position="182"/>
        <end position="199"/>
    </location>
</feature>
<feature type="compositionally biased region" description="Basic and acidic residues" evidence="1">
    <location>
        <begin position="353"/>
        <end position="365"/>
    </location>
</feature>
<proteinExistence type="predicted"/>
<feature type="compositionally biased region" description="Low complexity" evidence="1">
    <location>
        <begin position="17"/>
        <end position="30"/>
    </location>
</feature>
<feature type="region of interest" description="Disordered" evidence="1">
    <location>
        <begin position="178"/>
        <end position="199"/>
    </location>
</feature>
<accession>A0A9P6PQ41</accession>
<dbReference type="AlphaFoldDB" id="A0A9P6PQ41"/>
<protein>
    <submittedName>
        <fullName evidence="2">Uncharacterized protein</fullName>
    </submittedName>
</protein>
<feature type="compositionally biased region" description="Basic and acidic residues" evidence="1">
    <location>
        <begin position="107"/>
        <end position="123"/>
    </location>
</feature>
<reference evidence="2" key="1">
    <citation type="journal article" date="2020" name="Fungal Divers.">
        <title>Resolving the Mortierellaceae phylogeny through synthesis of multi-gene phylogenetics and phylogenomics.</title>
        <authorList>
            <person name="Vandepol N."/>
            <person name="Liber J."/>
            <person name="Desiro A."/>
            <person name="Na H."/>
            <person name="Kennedy M."/>
            <person name="Barry K."/>
            <person name="Grigoriev I.V."/>
            <person name="Miller A.N."/>
            <person name="O'Donnell K."/>
            <person name="Stajich J.E."/>
            <person name="Bonito G."/>
        </authorList>
    </citation>
    <scope>NUCLEOTIDE SEQUENCE</scope>
    <source>
        <strain evidence="2">KOD948</strain>
    </source>
</reference>
<feature type="compositionally biased region" description="Low complexity" evidence="1">
    <location>
        <begin position="129"/>
        <end position="142"/>
    </location>
</feature>
<feature type="compositionally biased region" description="Low complexity" evidence="1">
    <location>
        <begin position="69"/>
        <end position="83"/>
    </location>
</feature>
<organism evidence="2 3">
    <name type="scientific">Mortierella polycephala</name>
    <dbReference type="NCBI Taxonomy" id="41804"/>
    <lineage>
        <taxon>Eukaryota</taxon>
        <taxon>Fungi</taxon>
        <taxon>Fungi incertae sedis</taxon>
        <taxon>Mucoromycota</taxon>
        <taxon>Mortierellomycotina</taxon>
        <taxon>Mortierellomycetes</taxon>
        <taxon>Mortierellales</taxon>
        <taxon>Mortierellaceae</taxon>
        <taxon>Mortierella</taxon>
    </lineage>
</organism>
<feature type="region of interest" description="Disordered" evidence="1">
    <location>
        <begin position="285"/>
        <end position="380"/>
    </location>
</feature>
<dbReference type="EMBL" id="JAAAJA010000695">
    <property type="protein sequence ID" value="KAG0250348.1"/>
    <property type="molecule type" value="Genomic_DNA"/>
</dbReference>
<dbReference type="Proteomes" id="UP000726737">
    <property type="component" value="Unassembled WGS sequence"/>
</dbReference>
<evidence type="ECO:0000256" key="1">
    <source>
        <dbReference type="SAM" id="MobiDB-lite"/>
    </source>
</evidence>
<feature type="region of interest" description="Disordered" evidence="1">
    <location>
        <begin position="235"/>
        <end position="255"/>
    </location>
</feature>
<feature type="region of interest" description="Disordered" evidence="1">
    <location>
        <begin position="1"/>
        <end position="162"/>
    </location>
</feature>
<dbReference type="OrthoDB" id="2429596at2759"/>
<evidence type="ECO:0000313" key="3">
    <source>
        <dbReference type="Proteomes" id="UP000726737"/>
    </source>
</evidence>
<feature type="compositionally biased region" description="Acidic residues" evidence="1">
    <location>
        <begin position="7"/>
        <end position="16"/>
    </location>
</feature>
<keyword evidence="3" id="KW-1185">Reference proteome</keyword>
<feature type="compositionally biased region" description="Low complexity" evidence="1">
    <location>
        <begin position="292"/>
        <end position="308"/>
    </location>
</feature>
<name>A0A9P6PQ41_9FUNG</name>
<evidence type="ECO:0000313" key="2">
    <source>
        <dbReference type="EMBL" id="KAG0250348.1"/>
    </source>
</evidence>
<sequence>MSGWDNAFEDEDEDQDASSAWKASTTTTTPKPKERKEPPAPLFTSTSSSSFYQQTVPGLDDDSESRFEASTSFASSTVMASSSGYLSSKKVDEYDPYGPKVGSGDAGKAKKSFEESSFTEHNEVLIGRSSPVSNVSLLSPTSATSISHRHDHHSSGANNSLLGDISSIMHEKNSVIHENRKPASSTLPPSIPSSSSSSNFQKSSSWSFGSWVSSAVAVATDTIDKAYESLDPEYSRMKTRSGHGGPESESAYLGMDDPASLSPYKKPGYVVGGSSLALGLASISAGGPGPASPSQQPAAAAAAQQPQQHNRHASPAPSPPPSASPALGFGSSGQSNISDGGGGYAIAGSASDSHAHHISHVEREQQTPSSRVTRKLVSRR</sequence>